<reference evidence="4" key="1">
    <citation type="submission" date="2018-11" db="EMBL/GenBank/DDBJ databases">
        <authorList>
            <person name="Alioto T."/>
            <person name="Alioto T."/>
        </authorList>
    </citation>
    <scope>NUCLEOTIDE SEQUENCE</scope>
</reference>
<keyword evidence="1" id="KW-0732">Signal</keyword>
<dbReference type="SMART" id="SM00241">
    <property type="entry name" value="ZP"/>
    <property type="match status" value="1"/>
</dbReference>
<dbReference type="AlphaFoldDB" id="A0A8B6BK86"/>
<dbReference type="InterPro" id="IPR055355">
    <property type="entry name" value="ZP-C"/>
</dbReference>
<dbReference type="OrthoDB" id="6160633at2759"/>
<dbReference type="InterPro" id="IPR042235">
    <property type="entry name" value="ZP-C_dom"/>
</dbReference>
<dbReference type="PANTHER" id="PTHR14002">
    <property type="entry name" value="ENDOGLIN/TGF-BETA RECEPTOR TYPE III"/>
    <property type="match status" value="1"/>
</dbReference>
<evidence type="ECO:0000313" key="4">
    <source>
        <dbReference type="EMBL" id="VDH91103.1"/>
    </source>
</evidence>
<dbReference type="Pfam" id="PF00100">
    <property type="entry name" value="Zona_pellucida"/>
    <property type="match status" value="1"/>
</dbReference>
<protein>
    <recommendedName>
        <fullName evidence="3">ZP domain-containing protein</fullName>
    </recommendedName>
</protein>
<evidence type="ECO:0000313" key="5">
    <source>
        <dbReference type="Proteomes" id="UP000596742"/>
    </source>
</evidence>
<dbReference type="Proteomes" id="UP000596742">
    <property type="component" value="Unassembled WGS sequence"/>
</dbReference>
<keyword evidence="5" id="KW-1185">Reference proteome</keyword>
<dbReference type="Gene3D" id="2.60.40.3210">
    <property type="entry name" value="Zona pellucida, ZP-N domain"/>
    <property type="match status" value="1"/>
</dbReference>
<gene>
    <name evidence="4" type="ORF">MGAL_10B025602</name>
</gene>
<dbReference type="PANTHER" id="PTHR14002:SF54">
    <property type="entry name" value="ZONA PELLUCIDA SPERM-BINDING PROTEIN 2"/>
    <property type="match status" value="1"/>
</dbReference>
<dbReference type="Gene3D" id="2.60.40.4100">
    <property type="entry name" value="Zona pellucida, ZP-C domain"/>
    <property type="match status" value="1"/>
</dbReference>
<comment type="caution">
    <text evidence="4">The sequence shown here is derived from an EMBL/GenBank/DDBJ whole genome shotgun (WGS) entry which is preliminary data.</text>
</comment>
<dbReference type="InterPro" id="IPR001507">
    <property type="entry name" value="ZP_dom"/>
</dbReference>
<accession>A0A8B6BK86</accession>
<evidence type="ECO:0000256" key="1">
    <source>
        <dbReference type="ARBA" id="ARBA00022729"/>
    </source>
</evidence>
<keyword evidence="2" id="KW-1015">Disulfide bond</keyword>
<evidence type="ECO:0000256" key="2">
    <source>
        <dbReference type="ARBA" id="ARBA00023157"/>
    </source>
</evidence>
<feature type="domain" description="ZP" evidence="3">
    <location>
        <begin position="15"/>
        <end position="275"/>
    </location>
</feature>
<dbReference type="EMBL" id="UYJE01000204">
    <property type="protein sequence ID" value="VDH91103.1"/>
    <property type="molecule type" value="Genomic_DNA"/>
</dbReference>
<name>A0A8B6BK86_MYTGA</name>
<proteinExistence type="predicted"/>
<evidence type="ECO:0000259" key="3">
    <source>
        <dbReference type="PROSITE" id="PS51034"/>
    </source>
</evidence>
<organism evidence="4 5">
    <name type="scientific">Mytilus galloprovincialis</name>
    <name type="common">Mediterranean mussel</name>
    <dbReference type="NCBI Taxonomy" id="29158"/>
    <lineage>
        <taxon>Eukaryota</taxon>
        <taxon>Metazoa</taxon>
        <taxon>Spiralia</taxon>
        <taxon>Lophotrochozoa</taxon>
        <taxon>Mollusca</taxon>
        <taxon>Bivalvia</taxon>
        <taxon>Autobranchia</taxon>
        <taxon>Pteriomorphia</taxon>
        <taxon>Mytilida</taxon>
        <taxon>Mytiloidea</taxon>
        <taxon>Mytilidae</taxon>
        <taxon>Mytilinae</taxon>
        <taxon>Mytilus</taxon>
    </lineage>
</organism>
<sequence>MLCIVLERRDAIKIGCGPASWDITVNMTIMKKLYPDTFSELIYFPDAGCKGVWRDDTLFFSQKYTECRTQREDRVSSVLYKNRLMYPEANTPNPVVIRHFRWTIDIDCELSKINSATVNFHPNEIISTTVSSHGGHGNVDHISGSGKEGVIIAFFKDQHFLQQISGNPLQIHIGENIYVKVKTQTTDNNYKMRLHSCVAKPQSYSSATYAYPLIQDGCPTDSTTKIISQTTHETTFVFSSFEFQTNKDNVFVECNATFCLTGDNSVACHQACHTKRSVARIPDTSFIEIGYSRPFRVLFVEDSSNHSHDVNHNVDQQKGSKQNILDKEESIISKI</sequence>
<dbReference type="PROSITE" id="PS51034">
    <property type="entry name" value="ZP_2"/>
    <property type="match status" value="1"/>
</dbReference>